<accession>A0ABX2ZL91</accession>
<proteinExistence type="predicted"/>
<keyword evidence="1" id="KW-0175">Coiled coil</keyword>
<dbReference type="Proteomes" id="UP000094580">
    <property type="component" value="Unassembled WGS sequence"/>
</dbReference>
<evidence type="ECO:0000313" key="2">
    <source>
        <dbReference type="EMBL" id="ODG90433.1"/>
    </source>
</evidence>
<protein>
    <recommendedName>
        <fullName evidence="4">DUF2573 family protein</fullName>
    </recommendedName>
</protein>
<name>A0ABX2ZL91_9BACI</name>
<evidence type="ECO:0000313" key="3">
    <source>
        <dbReference type="Proteomes" id="UP000094580"/>
    </source>
</evidence>
<dbReference type="EMBL" id="MDKC01000034">
    <property type="protein sequence ID" value="ODG90433.1"/>
    <property type="molecule type" value="Genomic_DNA"/>
</dbReference>
<keyword evidence="3" id="KW-1185">Reference proteome</keyword>
<evidence type="ECO:0000256" key="1">
    <source>
        <dbReference type="SAM" id="Coils"/>
    </source>
</evidence>
<organism evidence="2 3">
    <name type="scientific">Gottfriedia luciferensis</name>
    <dbReference type="NCBI Taxonomy" id="178774"/>
    <lineage>
        <taxon>Bacteria</taxon>
        <taxon>Bacillati</taxon>
        <taxon>Bacillota</taxon>
        <taxon>Bacilli</taxon>
        <taxon>Bacillales</taxon>
        <taxon>Bacillaceae</taxon>
        <taxon>Gottfriedia</taxon>
    </lineage>
</organism>
<sequence length="87" mass="10378">MENEFEAKFDALLKKYTELLLGDWSEEKQAKVEKWVMYTYISKSMPALVKHWNETYPQAKDEVVNLIKEIKTLNDQHREAMANKNKQ</sequence>
<feature type="coiled-coil region" evidence="1">
    <location>
        <begin position="56"/>
        <end position="87"/>
    </location>
</feature>
<reference evidence="2 3" key="1">
    <citation type="submission" date="2016-07" db="EMBL/GenBank/DDBJ databases">
        <authorList>
            <person name="Townsley L."/>
            <person name="Shank E.A."/>
        </authorList>
    </citation>
    <scope>NUCLEOTIDE SEQUENCE [LARGE SCALE GENOMIC DNA]</scope>
    <source>
        <strain evidence="2 3">CH01</strain>
    </source>
</reference>
<dbReference type="InterPro" id="IPR020393">
    <property type="entry name" value="Uncharacterised_YusU"/>
</dbReference>
<evidence type="ECO:0008006" key="4">
    <source>
        <dbReference type="Google" id="ProtNLM"/>
    </source>
</evidence>
<comment type="caution">
    <text evidence="2">The sequence shown here is derived from an EMBL/GenBank/DDBJ whole genome shotgun (WGS) entry which is preliminary data.</text>
</comment>
<gene>
    <name evidence="2" type="ORF">BED47_11175</name>
</gene>
<dbReference type="RefSeq" id="WP_069034854.1">
    <property type="nucleotide sequence ID" value="NZ_MDKC01000034.1"/>
</dbReference>
<dbReference type="Pfam" id="PF10835">
    <property type="entry name" value="DUF2573"/>
    <property type="match status" value="1"/>
</dbReference>